<dbReference type="EMBL" id="LMXB01000024">
    <property type="protein sequence ID" value="KUO21568.1"/>
    <property type="molecule type" value="Genomic_DNA"/>
</dbReference>
<dbReference type="GO" id="GO:0005509">
    <property type="term" value="F:calcium ion binding"/>
    <property type="evidence" value="ECO:0007669"/>
    <property type="project" value="InterPro"/>
</dbReference>
<name>A0A101V320_9ACTN</name>
<accession>A0A101V320</accession>
<dbReference type="GO" id="GO:0016491">
    <property type="term" value="F:oxidoreductase activity"/>
    <property type="evidence" value="ECO:0007669"/>
    <property type="project" value="UniProtKB-KW"/>
</dbReference>
<protein>
    <submittedName>
        <fullName evidence="4">Short-chain dehydrogenase</fullName>
    </submittedName>
</protein>
<proteinExistence type="inferred from homology"/>
<dbReference type="InterPro" id="IPR002048">
    <property type="entry name" value="EF_hand_dom"/>
</dbReference>
<dbReference type="PANTHER" id="PTHR42901">
    <property type="entry name" value="ALCOHOL DEHYDROGENASE"/>
    <property type="match status" value="1"/>
</dbReference>
<dbReference type="PROSITE" id="PS50222">
    <property type="entry name" value="EF_HAND_2"/>
    <property type="match status" value="1"/>
</dbReference>
<evidence type="ECO:0000256" key="1">
    <source>
        <dbReference type="ARBA" id="ARBA00006484"/>
    </source>
</evidence>
<dbReference type="PRINTS" id="PR00081">
    <property type="entry name" value="GDHRDH"/>
</dbReference>
<dbReference type="STRING" id="909626.AQJ91_09335"/>
<evidence type="ECO:0000313" key="4">
    <source>
        <dbReference type="EMBL" id="KUO21568.1"/>
    </source>
</evidence>
<evidence type="ECO:0000256" key="2">
    <source>
        <dbReference type="ARBA" id="ARBA00023002"/>
    </source>
</evidence>
<dbReference type="PANTHER" id="PTHR42901:SF1">
    <property type="entry name" value="ALCOHOL DEHYDROGENASE"/>
    <property type="match status" value="1"/>
</dbReference>
<dbReference type="Pfam" id="PF00106">
    <property type="entry name" value="adh_short"/>
    <property type="match status" value="1"/>
</dbReference>
<feature type="domain" description="EF-hand" evidence="3">
    <location>
        <begin position="204"/>
        <end position="239"/>
    </location>
</feature>
<organism evidence="4 5">
    <name type="scientific">Streptomyces dysideae</name>
    <dbReference type="NCBI Taxonomy" id="909626"/>
    <lineage>
        <taxon>Bacteria</taxon>
        <taxon>Bacillati</taxon>
        <taxon>Actinomycetota</taxon>
        <taxon>Actinomycetes</taxon>
        <taxon>Kitasatosporales</taxon>
        <taxon>Streptomycetaceae</taxon>
        <taxon>Streptomyces</taxon>
    </lineage>
</organism>
<dbReference type="Proteomes" id="UP000053260">
    <property type="component" value="Unassembled WGS sequence"/>
</dbReference>
<dbReference type="NCBIfam" id="NF006776">
    <property type="entry name" value="PRK09291.1"/>
    <property type="match status" value="1"/>
</dbReference>
<sequence>MSGKRILITGAGSGFGEGAAIGLAKEGHDVIATAQISPQVAALRLKAQELGLDNLRVEKLDILNPYDVATALKWDIDVLFSNAGVGEAGPVSEIPVDLVRKNFETNVFAPLELVQKFARKWIDEGRPGKVVFTSSMGGLFTPIGFGCYVSTKHALESIAEALRDELRPHNIKVQTVNPGAYLTGFNETMAETAFKWLDDEKNFNKRADVQAGFDSLLGNDDGRLDPTEMIDAMVRIVPSDTGKFRNVVPGFVEEMLKKSQAEAWDATI</sequence>
<dbReference type="InterPro" id="IPR020904">
    <property type="entry name" value="Sc_DH/Rdtase_CS"/>
</dbReference>
<keyword evidence="2" id="KW-0560">Oxidoreductase</keyword>
<dbReference type="InterPro" id="IPR036291">
    <property type="entry name" value="NAD(P)-bd_dom_sf"/>
</dbReference>
<comment type="caution">
    <text evidence="4">The sequence shown here is derived from an EMBL/GenBank/DDBJ whole genome shotgun (WGS) entry which is preliminary data.</text>
</comment>
<dbReference type="PROSITE" id="PS00061">
    <property type="entry name" value="ADH_SHORT"/>
    <property type="match status" value="1"/>
</dbReference>
<gene>
    <name evidence="4" type="ORF">AQJ91_09335</name>
</gene>
<evidence type="ECO:0000259" key="3">
    <source>
        <dbReference type="PROSITE" id="PS50222"/>
    </source>
</evidence>
<dbReference type="SUPFAM" id="SSF51735">
    <property type="entry name" value="NAD(P)-binding Rossmann-fold domains"/>
    <property type="match status" value="1"/>
</dbReference>
<evidence type="ECO:0000313" key="5">
    <source>
        <dbReference type="Proteomes" id="UP000053260"/>
    </source>
</evidence>
<comment type="similarity">
    <text evidence="1">Belongs to the short-chain dehydrogenases/reductases (SDR) family.</text>
</comment>
<reference evidence="4 5" key="1">
    <citation type="submission" date="2015-10" db="EMBL/GenBank/DDBJ databases">
        <title>Draft genome sequence of Streptomyces sp. RV15, isolated from a marine sponge.</title>
        <authorList>
            <person name="Ruckert C."/>
            <person name="Abdelmohsen U.R."/>
            <person name="Winkler A."/>
            <person name="Hentschel U."/>
            <person name="Kalinowski J."/>
            <person name="Kampfer P."/>
            <person name="Glaeser S."/>
        </authorList>
    </citation>
    <scope>NUCLEOTIDE SEQUENCE [LARGE SCALE GENOMIC DNA]</scope>
    <source>
        <strain evidence="4 5">RV15</strain>
    </source>
</reference>
<keyword evidence="5" id="KW-1185">Reference proteome</keyword>
<dbReference type="RefSeq" id="WP_067018763.1">
    <property type="nucleotide sequence ID" value="NZ_KQ949078.1"/>
</dbReference>
<dbReference type="OrthoDB" id="3178062at2"/>
<dbReference type="InterPro" id="IPR002347">
    <property type="entry name" value="SDR_fam"/>
</dbReference>
<dbReference type="AlphaFoldDB" id="A0A101V320"/>
<dbReference type="Gene3D" id="3.40.50.720">
    <property type="entry name" value="NAD(P)-binding Rossmann-like Domain"/>
    <property type="match status" value="1"/>
</dbReference>